<comment type="caution">
    <text evidence="1">The sequence shown here is derived from an EMBL/GenBank/DDBJ whole genome shotgun (WGS) entry which is preliminary data.</text>
</comment>
<sequence length="119" mass="13611">MGKNTLSSRPFWKKINRFRSKKCSKQIPSLLKDGIEFKTDIDKGKIFGNILASTFSPHLDLVESEDSSEISQTITDFFKKKVQNNLDEPITLLEIRNAKSLQNSNYNHDAQENISHSKP</sequence>
<dbReference type="EMBL" id="REGN01004446">
    <property type="protein sequence ID" value="RNA17472.1"/>
    <property type="molecule type" value="Genomic_DNA"/>
</dbReference>
<proteinExistence type="predicted"/>
<evidence type="ECO:0000313" key="1">
    <source>
        <dbReference type="EMBL" id="RNA17472.1"/>
    </source>
</evidence>
<keyword evidence="2" id="KW-1185">Reference proteome</keyword>
<name>A0A3M7R1J5_BRAPC</name>
<reference evidence="1 2" key="1">
    <citation type="journal article" date="2018" name="Sci. Rep.">
        <title>Genomic signatures of local adaptation to the degree of environmental predictability in rotifers.</title>
        <authorList>
            <person name="Franch-Gras L."/>
            <person name="Hahn C."/>
            <person name="Garcia-Roger E.M."/>
            <person name="Carmona M.J."/>
            <person name="Serra M."/>
            <person name="Gomez A."/>
        </authorList>
    </citation>
    <scope>NUCLEOTIDE SEQUENCE [LARGE SCALE GENOMIC DNA]</scope>
    <source>
        <strain evidence="1">HYR1</strain>
    </source>
</reference>
<dbReference type="AlphaFoldDB" id="A0A3M7R1J5"/>
<gene>
    <name evidence="1" type="ORF">BpHYR1_022297</name>
</gene>
<accession>A0A3M7R1J5</accession>
<protein>
    <submittedName>
        <fullName evidence="1">Uncharacterized protein</fullName>
    </submittedName>
</protein>
<evidence type="ECO:0000313" key="2">
    <source>
        <dbReference type="Proteomes" id="UP000276133"/>
    </source>
</evidence>
<dbReference type="Proteomes" id="UP000276133">
    <property type="component" value="Unassembled WGS sequence"/>
</dbReference>
<organism evidence="1 2">
    <name type="scientific">Brachionus plicatilis</name>
    <name type="common">Marine rotifer</name>
    <name type="synonym">Brachionus muelleri</name>
    <dbReference type="NCBI Taxonomy" id="10195"/>
    <lineage>
        <taxon>Eukaryota</taxon>
        <taxon>Metazoa</taxon>
        <taxon>Spiralia</taxon>
        <taxon>Gnathifera</taxon>
        <taxon>Rotifera</taxon>
        <taxon>Eurotatoria</taxon>
        <taxon>Monogononta</taxon>
        <taxon>Pseudotrocha</taxon>
        <taxon>Ploima</taxon>
        <taxon>Brachionidae</taxon>
        <taxon>Brachionus</taxon>
    </lineage>
</organism>